<name>A0A7C9VMR4_9BRAD</name>
<protein>
    <submittedName>
        <fullName evidence="1">Uncharacterized protein</fullName>
    </submittedName>
</protein>
<dbReference type="EMBL" id="JAAMRR010000761">
    <property type="protein sequence ID" value="NGX96451.1"/>
    <property type="molecule type" value="Genomic_DNA"/>
</dbReference>
<comment type="caution">
    <text evidence="1">The sequence shown here is derived from an EMBL/GenBank/DDBJ whole genome shotgun (WGS) entry which is preliminary data.</text>
</comment>
<reference evidence="1" key="1">
    <citation type="submission" date="2020-02" db="EMBL/GenBank/DDBJ databases">
        <title>Draft genome sequence of Candidatus Afipia apatlaquensis IBT-C3, a potential strain for decolorization of textile dyes.</title>
        <authorList>
            <person name="Sanchez-Reyes A."/>
            <person name="Breton-Deval L."/>
            <person name="Mangelson H."/>
            <person name="Sanchez-Flores A."/>
        </authorList>
    </citation>
    <scope>NUCLEOTIDE SEQUENCE [LARGE SCALE GENOMIC DNA]</scope>
    <source>
        <strain evidence="1">IBT-C3</strain>
    </source>
</reference>
<organism evidence="1 2">
    <name type="scientific">Candidatus Afipia apatlaquensis</name>
    <dbReference type="NCBI Taxonomy" id="2712852"/>
    <lineage>
        <taxon>Bacteria</taxon>
        <taxon>Pseudomonadati</taxon>
        <taxon>Pseudomonadota</taxon>
        <taxon>Alphaproteobacteria</taxon>
        <taxon>Hyphomicrobiales</taxon>
        <taxon>Nitrobacteraceae</taxon>
        <taxon>Afipia</taxon>
    </lineage>
</organism>
<dbReference type="AlphaFoldDB" id="A0A7C9VMR4"/>
<feature type="non-terminal residue" evidence="1">
    <location>
        <position position="1"/>
    </location>
</feature>
<sequence>GLVRPGGLMHIGLYSATARADINAARTYLAQKGRDYSVGEVRRLRAEFAGRAPGDPLHNITGFSDFFSMSECRDLLFHVQEHQFSIPQIADFLREIGFTFLGFETPARTSYHRRFPDDRTATDLANWAAFEAENPSTFAAMYQFWIQKN</sequence>
<evidence type="ECO:0000313" key="2">
    <source>
        <dbReference type="Proteomes" id="UP000480266"/>
    </source>
</evidence>
<keyword evidence="2" id="KW-1185">Reference proteome</keyword>
<proteinExistence type="predicted"/>
<evidence type="ECO:0000313" key="1">
    <source>
        <dbReference type="EMBL" id="NGX96451.1"/>
    </source>
</evidence>
<accession>A0A7C9VMR4</accession>
<gene>
    <name evidence="1" type="ORF">G4V63_14885</name>
</gene>
<dbReference type="Proteomes" id="UP000480266">
    <property type="component" value="Unassembled WGS sequence"/>
</dbReference>